<dbReference type="Proteomes" id="UP000295416">
    <property type="component" value="Unassembled WGS sequence"/>
</dbReference>
<name>A0A4R2P8T7_9BACL</name>
<dbReference type="OrthoDB" id="2988996at2"/>
<keyword evidence="3" id="KW-1185">Reference proteome</keyword>
<protein>
    <submittedName>
        <fullName evidence="2">Uncharacterized protein</fullName>
    </submittedName>
</protein>
<accession>A0A4R2P8T7</accession>
<dbReference type="RefSeq" id="WP_132743926.1">
    <property type="nucleotide sequence ID" value="NZ_SLXK01000003.1"/>
</dbReference>
<evidence type="ECO:0000313" key="3">
    <source>
        <dbReference type="Proteomes" id="UP000295416"/>
    </source>
</evidence>
<feature type="coiled-coil region" evidence="1">
    <location>
        <begin position="66"/>
        <end position="105"/>
    </location>
</feature>
<dbReference type="AlphaFoldDB" id="A0A4R2P8T7"/>
<evidence type="ECO:0000256" key="1">
    <source>
        <dbReference type="SAM" id="Coils"/>
    </source>
</evidence>
<keyword evidence="1" id="KW-0175">Coiled coil</keyword>
<gene>
    <name evidence="2" type="ORF">EV207_103187</name>
</gene>
<proteinExistence type="predicted"/>
<dbReference type="EMBL" id="SLXK01000003">
    <property type="protein sequence ID" value="TCP31302.1"/>
    <property type="molecule type" value="Genomic_DNA"/>
</dbReference>
<comment type="caution">
    <text evidence="2">The sequence shown here is derived from an EMBL/GenBank/DDBJ whole genome shotgun (WGS) entry which is preliminary data.</text>
</comment>
<evidence type="ECO:0000313" key="2">
    <source>
        <dbReference type="EMBL" id="TCP31302.1"/>
    </source>
</evidence>
<organism evidence="2 3">
    <name type="scientific">Scopulibacillus darangshiensis</name>
    <dbReference type="NCBI Taxonomy" id="442528"/>
    <lineage>
        <taxon>Bacteria</taxon>
        <taxon>Bacillati</taxon>
        <taxon>Bacillota</taxon>
        <taxon>Bacilli</taxon>
        <taxon>Bacillales</taxon>
        <taxon>Sporolactobacillaceae</taxon>
        <taxon>Scopulibacillus</taxon>
    </lineage>
</organism>
<sequence length="110" mass="13364">MEDKKAKIRETWLNDRLDLYLYAKKIGDQDWQNDLLKQLHEAETSITKAIQADMEYHLWDEFDRINKQLLTIYQQLQKEERQFEIEQLKEKAWQLKNARIKISKQIGELG</sequence>
<reference evidence="2 3" key="1">
    <citation type="submission" date="2019-03" db="EMBL/GenBank/DDBJ databases">
        <title>Genomic Encyclopedia of Type Strains, Phase IV (KMG-IV): sequencing the most valuable type-strain genomes for metagenomic binning, comparative biology and taxonomic classification.</title>
        <authorList>
            <person name="Goeker M."/>
        </authorList>
    </citation>
    <scope>NUCLEOTIDE SEQUENCE [LARGE SCALE GENOMIC DNA]</scope>
    <source>
        <strain evidence="2 3">DSM 19377</strain>
    </source>
</reference>